<dbReference type="Proteomes" id="UP000472277">
    <property type="component" value="Chromosome 3"/>
</dbReference>
<evidence type="ECO:0000256" key="10">
    <source>
        <dbReference type="ARBA" id="ARBA00023128"/>
    </source>
</evidence>
<dbReference type="SUPFAM" id="SSF47616">
    <property type="entry name" value="GST C-terminal domain-like"/>
    <property type="match status" value="1"/>
</dbReference>
<dbReference type="Gene3D" id="1.20.1050.10">
    <property type="match status" value="1"/>
</dbReference>
<dbReference type="GeneTree" id="ENSGT00950000182919"/>
<dbReference type="InterPro" id="IPR017410">
    <property type="entry name" value="Metaxin1/3"/>
</dbReference>
<evidence type="ECO:0000313" key="19">
    <source>
        <dbReference type="Ensembl" id="ENSSTUP00000015381.1"/>
    </source>
</evidence>
<reference evidence="19" key="2">
    <citation type="submission" date="2025-09" db="UniProtKB">
        <authorList>
            <consortium name="Ensembl"/>
        </authorList>
    </citation>
    <scope>IDENTIFICATION</scope>
</reference>
<feature type="domain" description="Mitochondrial outer membrane transport complex Sam37/metaxin N-terminal" evidence="17">
    <location>
        <begin position="28"/>
        <end position="82"/>
    </location>
</feature>
<feature type="region of interest" description="Disordered" evidence="15">
    <location>
        <begin position="280"/>
        <end position="301"/>
    </location>
</feature>
<accession>A0A673X4J0</accession>
<feature type="domain" description="Mitochondrial outer membrane transport complex Sam37/metaxin N-terminal" evidence="17">
    <location>
        <begin position="84"/>
        <end position="117"/>
    </location>
</feature>
<evidence type="ECO:0000256" key="1">
    <source>
        <dbReference type="ARBA" id="ARBA00004294"/>
    </source>
</evidence>
<keyword evidence="3" id="KW-0813">Transport</keyword>
<dbReference type="PANTHER" id="PTHR12289:SF34">
    <property type="entry name" value="METAXIN-1"/>
    <property type="match status" value="1"/>
</dbReference>
<comment type="similarity">
    <text evidence="2 14">Belongs to the metaxin family.</text>
</comment>
<dbReference type="GO" id="GO:0001401">
    <property type="term" value="C:SAM complex"/>
    <property type="evidence" value="ECO:0007669"/>
    <property type="project" value="InterPro"/>
</dbReference>
<evidence type="ECO:0000256" key="2">
    <source>
        <dbReference type="ARBA" id="ARBA00009170"/>
    </source>
</evidence>
<keyword evidence="9 16" id="KW-1133">Transmembrane helix</keyword>
<dbReference type="Ensembl" id="ENSSTUT00000016239.1">
    <property type="protein sequence ID" value="ENSSTUP00000015381.1"/>
    <property type="gene ID" value="ENSSTUG00000007009.1"/>
</dbReference>
<dbReference type="InterPro" id="IPR050931">
    <property type="entry name" value="Mito_Protein_Transport_Metaxin"/>
</dbReference>
<evidence type="ECO:0000256" key="8">
    <source>
        <dbReference type="ARBA" id="ARBA00022927"/>
    </source>
</evidence>
<dbReference type="PIRSF" id="PIRSF038150">
    <property type="entry name" value="Metaxin"/>
    <property type="match status" value="1"/>
</dbReference>
<evidence type="ECO:0000256" key="16">
    <source>
        <dbReference type="SAM" id="Phobius"/>
    </source>
</evidence>
<feature type="domain" description="Metaxin glutathione S-transferase" evidence="18">
    <location>
        <begin position="148"/>
        <end position="211"/>
    </location>
</feature>
<dbReference type="OMA" id="PWIFSPQ"/>
<dbReference type="CDD" id="cd03078">
    <property type="entry name" value="GST_N_Metaxin1_like"/>
    <property type="match status" value="1"/>
</dbReference>
<dbReference type="GO" id="GO:0015031">
    <property type="term" value="P:protein transport"/>
    <property type="evidence" value="ECO:0007669"/>
    <property type="project" value="UniProtKB-KW"/>
</dbReference>
<evidence type="ECO:0000256" key="15">
    <source>
        <dbReference type="SAM" id="MobiDB-lite"/>
    </source>
</evidence>
<evidence type="ECO:0000256" key="13">
    <source>
        <dbReference type="ARBA" id="ARBA00046575"/>
    </source>
</evidence>
<dbReference type="Pfam" id="PF17171">
    <property type="entry name" value="GST_C_6"/>
    <property type="match status" value="1"/>
</dbReference>
<evidence type="ECO:0000256" key="3">
    <source>
        <dbReference type="ARBA" id="ARBA00022448"/>
    </source>
</evidence>
<comment type="subcellular location">
    <subcellularLocation>
        <location evidence="1 14">Mitochondrion outer membrane</location>
    </subcellularLocation>
</comment>
<evidence type="ECO:0000313" key="20">
    <source>
        <dbReference type="Proteomes" id="UP000472277"/>
    </source>
</evidence>
<comment type="function">
    <text evidence="12">Involved in transport of proteins into the mitochondrion. Essential for embryonic development.</text>
</comment>
<keyword evidence="6 14" id="KW-1000">Mitochondrion outer membrane</keyword>
<dbReference type="Gene3D" id="3.40.30.10">
    <property type="entry name" value="Glutaredoxin"/>
    <property type="match status" value="1"/>
</dbReference>
<evidence type="ECO:0000256" key="14">
    <source>
        <dbReference type="PIRNR" id="PIRNR038150"/>
    </source>
</evidence>
<evidence type="ECO:0000256" key="7">
    <source>
        <dbReference type="ARBA" id="ARBA00022843"/>
    </source>
</evidence>
<dbReference type="GO" id="GO:0007005">
    <property type="term" value="P:mitochondrion organization"/>
    <property type="evidence" value="ECO:0007669"/>
    <property type="project" value="InterPro"/>
</dbReference>
<name>A0A673X4J0_SALTR</name>
<keyword evidence="8" id="KW-0653">Protein transport</keyword>
<keyword evidence="4" id="KW-1017">Isopeptide bond</keyword>
<keyword evidence="11 16" id="KW-0472">Membrane</keyword>
<keyword evidence="5 16" id="KW-0812">Transmembrane</keyword>
<evidence type="ECO:0000259" key="18">
    <source>
        <dbReference type="Pfam" id="PF17171"/>
    </source>
</evidence>
<keyword evidence="7" id="KW-0832">Ubl conjugation</keyword>
<dbReference type="AlphaFoldDB" id="A0A673X4J0"/>
<dbReference type="CDD" id="cd03212">
    <property type="entry name" value="GST_C_Metaxin1_3"/>
    <property type="match status" value="1"/>
</dbReference>
<keyword evidence="10" id="KW-0496">Mitochondrion</keyword>
<evidence type="ECO:0000259" key="17">
    <source>
        <dbReference type="Pfam" id="PF10568"/>
    </source>
</evidence>
<evidence type="ECO:0000256" key="9">
    <source>
        <dbReference type="ARBA" id="ARBA00022989"/>
    </source>
</evidence>
<evidence type="ECO:0000256" key="4">
    <source>
        <dbReference type="ARBA" id="ARBA00022499"/>
    </source>
</evidence>
<evidence type="ECO:0000256" key="11">
    <source>
        <dbReference type="ARBA" id="ARBA00023136"/>
    </source>
</evidence>
<organism evidence="19 20">
    <name type="scientific">Salmo trutta</name>
    <name type="common">Brown trout</name>
    <dbReference type="NCBI Taxonomy" id="8032"/>
    <lineage>
        <taxon>Eukaryota</taxon>
        <taxon>Metazoa</taxon>
        <taxon>Chordata</taxon>
        <taxon>Craniata</taxon>
        <taxon>Vertebrata</taxon>
        <taxon>Euteleostomi</taxon>
        <taxon>Actinopterygii</taxon>
        <taxon>Neopterygii</taxon>
        <taxon>Teleostei</taxon>
        <taxon>Protacanthopterygii</taxon>
        <taxon>Salmoniformes</taxon>
        <taxon>Salmonidae</taxon>
        <taxon>Salmoninae</taxon>
        <taxon>Salmo</taxon>
    </lineage>
</organism>
<evidence type="ECO:0000256" key="5">
    <source>
        <dbReference type="ARBA" id="ARBA00022692"/>
    </source>
</evidence>
<reference evidence="19" key="1">
    <citation type="submission" date="2025-08" db="UniProtKB">
        <authorList>
            <consortium name="Ensembl"/>
        </authorList>
    </citation>
    <scope>IDENTIFICATION</scope>
</reference>
<comment type="subunit">
    <text evidence="13">Interacts with MTX2/metaxin-2. Associates with the mitochondrial contact site and cristae organizing system (MICOS) complex, composed of at least MICOS10/MIC10, CHCHD3/MIC19, CHCHD6/MIC25, APOOL/MIC27, IMMT/MIC60, APOO/MIC23/MIC26 and QIL1/MIC13. This complex was also known under the names MINOS or MitOS complex. The MICOS complex associates with mitochondrial outer membrane proteins SAMM50, MTX1 and MTX2 (together described as components of the mitochondrial outer membrane sorting assembly machinery (SAM) complex) and DNAJC11, mitochondrial inner membrane protein TMEM11 and with HSPA9. The MICOS and SAM complexes together with DNAJC11 are part of a large protein complex spanning both membranes termed the mitochondrial intermembrane space bridging (MIB) complex. Interacts with ARMC1.</text>
</comment>
<protein>
    <recommendedName>
        <fullName evidence="14">Metaxin</fullName>
    </recommendedName>
</protein>
<dbReference type="PANTHER" id="PTHR12289">
    <property type="entry name" value="METAXIN RELATED"/>
    <property type="match status" value="1"/>
</dbReference>
<feature type="transmembrane region" description="Helical" evidence="16">
    <location>
        <begin position="248"/>
        <end position="270"/>
    </location>
</feature>
<evidence type="ECO:0000256" key="12">
    <source>
        <dbReference type="ARBA" id="ARBA00037753"/>
    </source>
</evidence>
<sequence length="301" mass="33733">MAVPSQMATSELYCWEGDWGLPSVDTECLIILAYAKFAGAPLKLHKIGNPWRSPTGSLPALKTSENGSLSRPSDIIIHLRKQVYTRWIDPKNYVEVTRRWHAEHAPFPLNFFLPGSIQRQQLQRLRLVRGDEELTAGEEVEKELYRDAMECMNLISQRLGSNKFFFGDSPSSLDAFVFGYLVPILKMKLPNGRLQQHLKSLDNLSHFCSNILALYFPSEGREGISRKVSSQPEGGDADNEPGKRRKQLLSVLVALGAMLSYAFLTGIVAIQHVQQEALDHRSPGLRSLSSHGEEEDGEEEG</sequence>
<keyword evidence="20" id="KW-1185">Reference proteome</keyword>
<dbReference type="InterPro" id="IPR036282">
    <property type="entry name" value="Glutathione-S-Trfase_C_sf"/>
</dbReference>
<dbReference type="InterPro" id="IPR019564">
    <property type="entry name" value="Sam37/metaxin_N"/>
</dbReference>
<dbReference type="Pfam" id="PF10568">
    <property type="entry name" value="Tom37"/>
    <property type="match status" value="2"/>
</dbReference>
<evidence type="ECO:0000256" key="6">
    <source>
        <dbReference type="ARBA" id="ARBA00022787"/>
    </source>
</evidence>
<gene>
    <name evidence="19" type="primary">MTX1</name>
    <name evidence="19" type="synonym">LOC115180206</name>
</gene>
<dbReference type="InterPro" id="IPR033468">
    <property type="entry name" value="Metaxin_GST"/>
</dbReference>
<proteinExistence type="inferred from homology"/>